<keyword evidence="2" id="KW-1185">Reference proteome</keyword>
<reference evidence="1 2" key="1">
    <citation type="journal article" date="2022" name="bioRxiv">
        <title>Genomics of Preaxostyla Flagellates Illuminates Evolutionary Transitions and the Path Towards Mitochondrial Loss.</title>
        <authorList>
            <person name="Novak L.V.F."/>
            <person name="Treitli S.C."/>
            <person name="Pyrih J."/>
            <person name="Halakuc P."/>
            <person name="Pipaliya S.V."/>
            <person name="Vacek V."/>
            <person name="Brzon O."/>
            <person name="Soukal P."/>
            <person name="Eme L."/>
            <person name="Dacks J.B."/>
            <person name="Karnkowska A."/>
            <person name="Elias M."/>
            <person name="Hampl V."/>
        </authorList>
    </citation>
    <scope>NUCLEOTIDE SEQUENCE [LARGE SCALE GENOMIC DNA]</scope>
    <source>
        <strain evidence="1">NAU3</strain>
        <tissue evidence="1">Gut</tissue>
    </source>
</reference>
<dbReference type="Proteomes" id="UP001281761">
    <property type="component" value="Unassembled WGS sequence"/>
</dbReference>
<accession>A0ABQ9X195</accession>
<proteinExistence type="predicted"/>
<dbReference type="EMBL" id="JARBJD010000263">
    <property type="protein sequence ID" value="KAK2945363.1"/>
    <property type="molecule type" value="Genomic_DNA"/>
</dbReference>
<evidence type="ECO:0000313" key="1">
    <source>
        <dbReference type="EMBL" id="KAK2945363.1"/>
    </source>
</evidence>
<comment type="caution">
    <text evidence="1">The sequence shown here is derived from an EMBL/GenBank/DDBJ whole genome shotgun (WGS) entry which is preliminary data.</text>
</comment>
<evidence type="ECO:0000313" key="2">
    <source>
        <dbReference type="Proteomes" id="UP001281761"/>
    </source>
</evidence>
<name>A0ABQ9X195_9EUKA</name>
<gene>
    <name evidence="1" type="ORF">BLNAU_19692</name>
</gene>
<sequence length="591" mass="66018">MRRRSLIWQSFGKWMRSQYFWRQGFWSDLLFSFLWTCLSTFFSLLLLFARHSESSANTILECWRLIEEIKKTVFEKTPKRNNTELETSLCRLRGLRLLILLLGRNSVQESSIFVKLSTNVLRFILLPGLFVLSSLIRSLVHLSYSFLAHLALLLQHGKQPPPNLPIPSPPEPQEKKTGDAEDLVFETKGDGENMIAIQAQKESDKTIQIGLCHVKGVGQRISELFRHVGVDAPLIALFNDSSSSFISQTFEVLGALRKSHAESVSQLSSANPAPPHPALSSNVFAITPPTTLSFQARPDTIQIVVPVLNPIFISSLIGESFCLFDRRPCSLRRYTDSILATQSTQLKKTPYLGTSNSDPFLVVDKAPLIPQDTHAGLRTLCPTTHTRCVRLSSLHIARRLALNTLVVMDGFRLSVCETGQVENLFVLFDLVAQSTTSTHPVVFVMPIASSVLPRLCDTTRWIFPTSLTKTTIRSIANILPAHLTSFVQWTGCSSLVAAFFLALSKNPHLVEDSDSLNDSKTVLALHAHLRSPTIVDSLLPHKLSKLLLTDPIVSVDLLFFFLASVWSPVRTEWWQIAEDDSAIAGTFSTSW</sequence>
<organism evidence="1 2">
    <name type="scientific">Blattamonas nauphoetae</name>
    <dbReference type="NCBI Taxonomy" id="2049346"/>
    <lineage>
        <taxon>Eukaryota</taxon>
        <taxon>Metamonada</taxon>
        <taxon>Preaxostyla</taxon>
        <taxon>Oxymonadida</taxon>
        <taxon>Blattamonas</taxon>
    </lineage>
</organism>
<protein>
    <submittedName>
        <fullName evidence="1">Uncharacterized protein</fullName>
    </submittedName>
</protein>